<dbReference type="PROSITE" id="PS50010">
    <property type="entry name" value="DH_2"/>
    <property type="match status" value="1"/>
</dbReference>
<proteinExistence type="predicted"/>
<feature type="compositionally biased region" description="Basic and acidic residues" evidence="2">
    <location>
        <begin position="1070"/>
        <end position="1083"/>
    </location>
</feature>
<feature type="region of interest" description="Disordered" evidence="2">
    <location>
        <begin position="821"/>
        <end position="860"/>
    </location>
</feature>
<feature type="compositionally biased region" description="Polar residues" evidence="2">
    <location>
        <begin position="53"/>
        <end position="71"/>
    </location>
</feature>
<feature type="compositionally biased region" description="Basic and acidic residues" evidence="2">
    <location>
        <begin position="905"/>
        <end position="920"/>
    </location>
</feature>
<evidence type="ECO:0000259" key="3">
    <source>
        <dbReference type="PROSITE" id="PS50010"/>
    </source>
</evidence>
<comment type="caution">
    <text evidence="4">The sequence shown here is derived from an EMBL/GenBank/DDBJ whole genome shotgun (WGS) entry which is preliminary data.</text>
</comment>
<dbReference type="Proteomes" id="UP001186944">
    <property type="component" value="Unassembled WGS sequence"/>
</dbReference>
<feature type="coiled-coil region" evidence="1">
    <location>
        <begin position="167"/>
        <end position="194"/>
    </location>
</feature>
<feature type="compositionally biased region" description="Low complexity" evidence="2">
    <location>
        <begin position="106"/>
        <end position="116"/>
    </location>
</feature>
<dbReference type="SMART" id="SM00325">
    <property type="entry name" value="RhoGEF"/>
    <property type="match status" value="1"/>
</dbReference>
<feature type="compositionally biased region" description="Polar residues" evidence="2">
    <location>
        <begin position="992"/>
        <end position="1024"/>
    </location>
</feature>
<dbReference type="GO" id="GO:0005085">
    <property type="term" value="F:guanyl-nucleotide exchange factor activity"/>
    <property type="evidence" value="ECO:0007669"/>
    <property type="project" value="InterPro"/>
</dbReference>
<evidence type="ECO:0000313" key="4">
    <source>
        <dbReference type="EMBL" id="KAK3092952.1"/>
    </source>
</evidence>
<evidence type="ECO:0000256" key="1">
    <source>
        <dbReference type="SAM" id="Coils"/>
    </source>
</evidence>
<dbReference type="Gene3D" id="1.20.900.10">
    <property type="entry name" value="Dbl homology (DH) domain"/>
    <property type="match status" value="1"/>
</dbReference>
<feature type="region of interest" description="Disordered" evidence="2">
    <location>
        <begin position="882"/>
        <end position="1037"/>
    </location>
</feature>
<dbReference type="InterPro" id="IPR042849">
    <property type="entry name" value="ARHGEF33"/>
</dbReference>
<feature type="compositionally biased region" description="Polar residues" evidence="2">
    <location>
        <begin position="882"/>
        <end position="896"/>
    </location>
</feature>
<keyword evidence="5" id="KW-1185">Reference proteome</keyword>
<feature type="region of interest" description="Disordered" evidence="2">
    <location>
        <begin position="621"/>
        <end position="659"/>
    </location>
</feature>
<dbReference type="Pfam" id="PF00621">
    <property type="entry name" value="RhoGEF"/>
    <property type="match status" value="1"/>
</dbReference>
<feature type="compositionally biased region" description="Basic and acidic residues" evidence="2">
    <location>
        <begin position="949"/>
        <end position="960"/>
    </location>
</feature>
<accession>A0AA89BZ30</accession>
<organism evidence="4 5">
    <name type="scientific">Pinctada imbricata</name>
    <name type="common">Atlantic pearl-oyster</name>
    <name type="synonym">Pinctada martensii</name>
    <dbReference type="NCBI Taxonomy" id="66713"/>
    <lineage>
        <taxon>Eukaryota</taxon>
        <taxon>Metazoa</taxon>
        <taxon>Spiralia</taxon>
        <taxon>Lophotrochozoa</taxon>
        <taxon>Mollusca</taxon>
        <taxon>Bivalvia</taxon>
        <taxon>Autobranchia</taxon>
        <taxon>Pteriomorphia</taxon>
        <taxon>Pterioida</taxon>
        <taxon>Pterioidea</taxon>
        <taxon>Pteriidae</taxon>
        <taxon>Pinctada</taxon>
    </lineage>
</organism>
<dbReference type="PANTHER" id="PTHR46944:SF1">
    <property type="entry name" value="RHO GUANINE NUCLEOTIDE EXCHANGE FACTOR 33"/>
    <property type="match status" value="1"/>
</dbReference>
<feature type="compositionally biased region" description="Polar residues" evidence="2">
    <location>
        <begin position="497"/>
        <end position="516"/>
    </location>
</feature>
<dbReference type="EMBL" id="VSWD01000009">
    <property type="protein sequence ID" value="KAK3092952.1"/>
    <property type="molecule type" value="Genomic_DNA"/>
</dbReference>
<evidence type="ECO:0000256" key="2">
    <source>
        <dbReference type="SAM" id="MobiDB-lite"/>
    </source>
</evidence>
<gene>
    <name evidence="4" type="ORF">FSP39_009296</name>
</gene>
<sequence>MAMTETEDGLLLFLDDDEYTGLTNIRASVERSASSCRNKTDCIEHRYQWSRVTTPHVDSSSKTASDPVESNKSSEGDQGGSKEEGTMEEDEDYPAGERSSRRGRMDSAASMASLASMDQGQLAEQLALVQEMVQEMKQTFTGAMEELAKTQYGDTESRNQQQLTDVVQSLKCEVESLKISVKEISDNQKVLEERLKQQAVRSESIHQATSPGREMAPMMRPYLASLNQQKSSSEDTDGDLVTALACKSLNLSQALHEKCLHLEASASSEEEEHMRGVQPPFSVMETDTSMQREKAAQEIVEAERSFCSQLWNIIDGYMSPLRELGVMSIRDANSLFPAYIPQIYENHCLQLKRMEERLIKWKYSGMLGDIFIKMTDSVEGDGLALYKDYINDFSSIINNMNKWFSQSAAFREFMGSTNLASSSVIPLLLAPLQQIPKYSLLIKDLVKYTGTDHPDRYYLESVLSRLKNFLNVMNEELEQAMQYLNVARPSYNRSRECGNSTHSDSSGDANNISSARDSGVHSSGDDPPHRIQASPNTARRYVLQVLREKRERRGMGSHHQNYTARPLSVPPRSHILDYGSHPDLTNQEFTEYVEPPSQGDMFLPYQSGNKMYSSLTKIAGKSTPELRSPEKPPRRIRIRRRQDNPAPQQTFNTNYLRPLTPHFPFHSSPMRAGTMNMENQGVTARGRGRYRPSSSIDFTGQQLDRDKLFEQRTYLESPRGHPGEGRARNELHLSLQKLMSERDRQKYDHGPSASQRLGNGFMPVTSVMGRQEREGQYMQTIQRDEEEEEMNELSQDFQENQNFFQTSLDHAFQKNAIEDYGVYGDDDEDNGYREESHDQGHMTTNFANETHGDSKDMQSDPFSVKQLHSVVDHSRQRSFQTLFNSDTGYESKSNVSKDIANPQPKVEEDRRSMKDIENLNKPENLVPLRSNKAERRRLPSNIEAQQSMQRKEAEKEENKRHSYVQAEKPSEDAIAGEKLPEAPQDDYERKSGSWNPSQPVSDSISKPNTESNIPSLQNRNSISLPTRDDGDVSNVKTAKKLPVVKGRYSQPNLEQIYAASKIPSPPVSPTEKRDIKLSAKDTKIPMYSPRKVEKGAKADPMSKSTEDMSKNKKRTTFGSIKNFFGRKRKIFRQKGRSASCTFDITAGIHDDTREVTSDSEVIGQEND</sequence>
<feature type="compositionally biased region" description="Polar residues" evidence="2">
    <location>
        <begin position="645"/>
        <end position="655"/>
    </location>
</feature>
<feature type="region of interest" description="Disordered" evidence="2">
    <location>
        <begin position="492"/>
        <end position="571"/>
    </location>
</feature>
<dbReference type="AlphaFoldDB" id="A0AA89BZ30"/>
<feature type="domain" description="DH" evidence="3">
    <location>
        <begin position="291"/>
        <end position="476"/>
    </location>
</feature>
<dbReference type="SUPFAM" id="SSF48065">
    <property type="entry name" value="DBL homology domain (DH-domain)"/>
    <property type="match status" value="1"/>
</dbReference>
<feature type="region of interest" description="Disordered" evidence="2">
    <location>
        <begin position="53"/>
        <end position="116"/>
    </location>
</feature>
<dbReference type="InterPro" id="IPR000219">
    <property type="entry name" value="DH_dom"/>
</dbReference>
<dbReference type="PANTHER" id="PTHR46944">
    <property type="entry name" value="RHO GUANINE NUCLEOTIDE EXCHANGE FACTOR 33"/>
    <property type="match status" value="1"/>
</dbReference>
<feature type="compositionally biased region" description="Basic and acidic residues" evidence="2">
    <location>
        <begin position="830"/>
        <end position="840"/>
    </location>
</feature>
<evidence type="ECO:0000313" key="5">
    <source>
        <dbReference type="Proteomes" id="UP001186944"/>
    </source>
</evidence>
<feature type="region of interest" description="Disordered" evidence="2">
    <location>
        <begin position="1057"/>
        <end position="1114"/>
    </location>
</feature>
<keyword evidence="1" id="KW-0175">Coiled coil</keyword>
<reference evidence="4" key="1">
    <citation type="submission" date="2019-08" db="EMBL/GenBank/DDBJ databases">
        <title>The improved chromosome-level genome for the pearl oyster Pinctada fucata martensii using PacBio sequencing and Hi-C.</title>
        <authorList>
            <person name="Zheng Z."/>
        </authorList>
    </citation>
    <scope>NUCLEOTIDE SEQUENCE</scope>
    <source>
        <strain evidence="4">ZZ-2019</strain>
        <tissue evidence="4">Adductor muscle</tissue>
    </source>
</reference>
<dbReference type="CDD" id="cd00160">
    <property type="entry name" value="RhoGEF"/>
    <property type="match status" value="1"/>
</dbReference>
<feature type="compositionally biased region" description="Basic and acidic residues" evidence="2">
    <location>
        <begin position="72"/>
        <end position="85"/>
    </location>
</feature>
<dbReference type="InterPro" id="IPR035899">
    <property type="entry name" value="DBL_dom_sf"/>
</dbReference>
<protein>
    <recommendedName>
        <fullName evidence="3">DH domain-containing protein</fullName>
    </recommendedName>
</protein>
<name>A0AA89BZ30_PINIB</name>